<keyword evidence="10" id="KW-0067">ATP-binding</keyword>
<dbReference type="Gene3D" id="3.30.1010.10">
    <property type="entry name" value="Phosphatidylinositol 3-kinase Catalytic Subunit, Chain A, domain 4"/>
    <property type="match status" value="1"/>
</dbReference>
<dbReference type="InterPro" id="IPR050517">
    <property type="entry name" value="DDR_Repair_Kinase"/>
</dbReference>
<keyword evidence="16" id="KW-0175">Coiled coil</keyword>
<reference evidence="20" key="1">
    <citation type="submission" date="2018-03" db="EMBL/GenBank/DDBJ databases">
        <authorList>
            <person name="Guldener U."/>
        </authorList>
    </citation>
    <scope>NUCLEOTIDE SEQUENCE</scope>
</reference>
<dbReference type="InterPro" id="IPR024585">
    <property type="entry name" value="mTOR_dom"/>
</dbReference>
<protein>
    <recommendedName>
        <fullName evidence="3">non-specific serine/threonine protein kinase</fullName>
        <ecNumber evidence="3">2.7.11.1</ecNumber>
    </recommendedName>
</protein>
<dbReference type="SMART" id="SM01346">
    <property type="entry name" value="DUF3385"/>
    <property type="match status" value="1"/>
</dbReference>
<dbReference type="Pfam" id="PF25757">
    <property type="entry name" value="TPR_DNAAF5"/>
    <property type="match status" value="1"/>
</dbReference>
<evidence type="ECO:0000256" key="14">
    <source>
        <dbReference type="ARBA" id="ARBA00047899"/>
    </source>
</evidence>
<dbReference type="GO" id="GO:0010972">
    <property type="term" value="P:negative regulation of G2/M transition of mitotic cell cycle"/>
    <property type="evidence" value="ECO:0007669"/>
    <property type="project" value="UniProtKB-ARBA"/>
</dbReference>
<dbReference type="GO" id="GO:0042254">
    <property type="term" value="P:ribosome biogenesis"/>
    <property type="evidence" value="ECO:0007669"/>
    <property type="project" value="UniProtKB-ARBA"/>
</dbReference>
<dbReference type="SUPFAM" id="SSF48371">
    <property type="entry name" value="ARM repeat"/>
    <property type="match status" value="1"/>
</dbReference>
<dbReference type="GO" id="GO:1905356">
    <property type="term" value="P:regulation of snRNA pseudouridine synthesis"/>
    <property type="evidence" value="ECO:0007669"/>
    <property type="project" value="UniProtKB-ARBA"/>
</dbReference>
<dbReference type="Gene3D" id="1.20.120.150">
    <property type="entry name" value="FKBP12-rapamycin binding domain"/>
    <property type="match status" value="1"/>
</dbReference>
<dbReference type="Pfam" id="PF02259">
    <property type="entry name" value="FAT"/>
    <property type="match status" value="1"/>
</dbReference>
<dbReference type="FunFam" id="1.25.10.10:FF:000371">
    <property type="entry name" value="Serine/threonine-protein kinase TOR"/>
    <property type="match status" value="1"/>
</dbReference>
<feature type="compositionally biased region" description="Polar residues" evidence="17">
    <location>
        <begin position="3217"/>
        <end position="3232"/>
    </location>
</feature>
<dbReference type="SMART" id="SM01345">
    <property type="entry name" value="Rapamycin_bind"/>
    <property type="match status" value="1"/>
</dbReference>
<evidence type="ECO:0000259" key="18">
    <source>
        <dbReference type="PROSITE" id="PS50290"/>
    </source>
</evidence>
<accession>A0AAE8N8L1</accession>
<feature type="region of interest" description="Disordered" evidence="17">
    <location>
        <begin position="2497"/>
        <end position="2521"/>
    </location>
</feature>
<feature type="domain" description="FAT" evidence="19">
    <location>
        <begin position="1306"/>
        <end position="1909"/>
    </location>
</feature>
<dbReference type="GO" id="GO:0006995">
    <property type="term" value="P:cellular response to nitrogen starvation"/>
    <property type="evidence" value="ECO:0007669"/>
    <property type="project" value="UniProtKB-ARBA"/>
</dbReference>
<dbReference type="GO" id="GO:0038202">
    <property type="term" value="P:TORC1 signaling"/>
    <property type="evidence" value="ECO:0007669"/>
    <property type="project" value="TreeGrafter"/>
</dbReference>
<dbReference type="SUPFAM" id="SSF47212">
    <property type="entry name" value="FKBP12-rapamycin-binding domain of FKBP-rapamycin-associated protein (FRAP)"/>
    <property type="match status" value="1"/>
</dbReference>
<keyword evidence="7" id="KW-0677">Repeat</keyword>
<feature type="compositionally biased region" description="Polar residues" evidence="17">
    <location>
        <begin position="3529"/>
        <end position="3545"/>
    </location>
</feature>
<dbReference type="FunFam" id="1.25.10.10:FF:000582">
    <property type="entry name" value="Serine/threonine-protein kinase TOR"/>
    <property type="match status" value="1"/>
</dbReference>
<feature type="compositionally biased region" description="Low complexity" evidence="17">
    <location>
        <begin position="3360"/>
        <end position="3371"/>
    </location>
</feature>
<dbReference type="GO" id="GO:0005524">
    <property type="term" value="F:ATP binding"/>
    <property type="evidence" value="ECO:0007669"/>
    <property type="project" value="UniProtKB-KW"/>
</dbReference>
<keyword evidence="8" id="KW-0547">Nucleotide-binding</keyword>
<dbReference type="GO" id="GO:0031137">
    <property type="term" value="P:regulation of conjugation with cellular fusion"/>
    <property type="evidence" value="ECO:0007669"/>
    <property type="project" value="UniProtKB-ARBA"/>
</dbReference>
<keyword evidence="21" id="KW-1185">Reference proteome</keyword>
<dbReference type="GO" id="GO:1901992">
    <property type="term" value="P:positive regulation of mitotic cell cycle phase transition"/>
    <property type="evidence" value="ECO:0007669"/>
    <property type="project" value="UniProtKB-ARBA"/>
</dbReference>
<dbReference type="InterPro" id="IPR058584">
    <property type="entry name" value="IMB1_TNPO1-like_TPR"/>
</dbReference>
<feature type="compositionally biased region" description="Basic and acidic residues" evidence="17">
    <location>
        <begin position="2675"/>
        <end position="2684"/>
    </location>
</feature>
<evidence type="ECO:0000256" key="10">
    <source>
        <dbReference type="ARBA" id="ARBA00022840"/>
    </source>
</evidence>
<evidence type="ECO:0000256" key="11">
    <source>
        <dbReference type="ARBA" id="ARBA00023254"/>
    </source>
</evidence>
<dbReference type="Gene3D" id="1.25.10.10">
    <property type="entry name" value="Leucine-rich Repeat Variant"/>
    <property type="match status" value="4"/>
</dbReference>
<dbReference type="Pfam" id="PF11865">
    <property type="entry name" value="mTOR_dom"/>
    <property type="match status" value="1"/>
</dbReference>
<evidence type="ECO:0000256" key="9">
    <source>
        <dbReference type="ARBA" id="ARBA00022777"/>
    </source>
</evidence>
<evidence type="ECO:0000256" key="4">
    <source>
        <dbReference type="ARBA" id="ARBA00022527"/>
    </source>
</evidence>
<evidence type="ECO:0000256" key="3">
    <source>
        <dbReference type="ARBA" id="ARBA00012513"/>
    </source>
</evidence>
<comment type="catalytic activity">
    <reaction evidence="15">
        <text>L-seryl-[protein] + ATP = O-phospho-L-seryl-[protein] + ADP + H(+)</text>
        <dbReference type="Rhea" id="RHEA:17989"/>
        <dbReference type="Rhea" id="RHEA-COMP:9863"/>
        <dbReference type="Rhea" id="RHEA-COMP:11604"/>
        <dbReference type="ChEBI" id="CHEBI:15378"/>
        <dbReference type="ChEBI" id="CHEBI:29999"/>
        <dbReference type="ChEBI" id="CHEBI:30616"/>
        <dbReference type="ChEBI" id="CHEBI:83421"/>
        <dbReference type="ChEBI" id="CHEBI:456216"/>
        <dbReference type="EC" id="2.7.11.1"/>
    </reaction>
</comment>
<proteinExistence type="inferred from homology"/>
<dbReference type="GO" id="GO:0044877">
    <property type="term" value="F:protein-containing complex binding"/>
    <property type="evidence" value="ECO:0007669"/>
    <property type="project" value="InterPro"/>
</dbReference>
<dbReference type="Pfam" id="PF08771">
    <property type="entry name" value="FRB_dom"/>
    <property type="match status" value="1"/>
</dbReference>
<dbReference type="Pfam" id="PF23593">
    <property type="entry name" value="HEAT_ATR"/>
    <property type="match status" value="1"/>
</dbReference>
<feature type="compositionally biased region" description="Polar residues" evidence="17">
    <location>
        <begin position="3414"/>
        <end position="3426"/>
    </location>
</feature>
<dbReference type="FunFam" id="1.10.1070.11:FF:000020">
    <property type="entry name" value="Serine/threonine-protein kinase TOR"/>
    <property type="match status" value="1"/>
</dbReference>
<dbReference type="PROSITE" id="PS51189">
    <property type="entry name" value="FAT"/>
    <property type="match status" value="1"/>
</dbReference>
<keyword evidence="11" id="KW-0469">Meiosis</keyword>
<evidence type="ECO:0000256" key="6">
    <source>
        <dbReference type="ARBA" id="ARBA00022679"/>
    </source>
</evidence>
<evidence type="ECO:0000256" key="17">
    <source>
        <dbReference type="SAM" id="MobiDB-lite"/>
    </source>
</evidence>
<dbReference type="InterPro" id="IPR000403">
    <property type="entry name" value="PI3/4_kinase_cat_dom"/>
</dbReference>
<dbReference type="GO" id="GO:0000329">
    <property type="term" value="C:fungal-type vacuole membrane"/>
    <property type="evidence" value="ECO:0007669"/>
    <property type="project" value="UniProtKB-ARBA"/>
</dbReference>
<evidence type="ECO:0000313" key="20">
    <source>
        <dbReference type="EMBL" id="SPO07473.1"/>
    </source>
</evidence>
<dbReference type="FunFam" id="1.20.120.150:FF:000001">
    <property type="entry name" value="Serine/threonine-protein kinase TOR"/>
    <property type="match status" value="1"/>
</dbReference>
<feature type="region of interest" description="Disordered" evidence="17">
    <location>
        <begin position="3028"/>
        <end position="3428"/>
    </location>
</feature>
<evidence type="ECO:0000256" key="15">
    <source>
        <dbReference type="ARBA" id="ARBA00048679"/>
    </source>
</evidence>
<dbReference type="InterPro" id="IPR036738">
    <property type="entry name" value="FRB_sf"/>
</dbReference>
<keyword evidence="6" id="KW-0808">Transferase</keyword>
<name>A0AAE8N8L1_9PEZI</name>
<evidence type="ECO:0000256" key="13">
    <source>
        <dbReference type="ARBA" id="ARBA00029427"/>
    </source>
</evidence>
<dbReference type="CDD" id="cd05169">
    <property type="entry name" value="PIKKc_TOR"/>
    <property type="match status" value="1"/>
</dbReference>
<feature type="compositionally biased region" description="Polar residues" evidence="17">
    <location>
        <begin position="2857"/>
        <end position="2868"/>
    </location>
</feature>
<dbReference type="InterPro" id="IPR003151">
    <property type="entry name" value="PIK-rel_kinase_FAT"/>
</dbReference>
<dbReference type="EMBL" id="ONZQ02000021">
    <property type="protein sequence ID" value="SPO07473.1"/>
    <property type="molecule type" value="Genomic_DNA"/>
</dbReference>
<dbReference type="InterPro" id="IPR009076">
    <property type="entry name" value="FRB_dom"/>
</dbReference>
<keyword evidence="4" id="KW-0723">Serine/threonine-protein kinase</keyword>
<dbReference type="GO" id="GO:0005886">
    <property type="term" value="C:plasma membrane"/>
    <property type="evidence" value="ECO:0007669"/>
    <property type="project" value="UniProtKB-SubCell"/>
</dbReference>
<evidence type="ECO:0000256" key="16">
    <source>
        <dbReference type="SAM" id="Coils"/>
    </source>
</evidence>
<dbReference type="Pfam" id="PF25574">
    <property type="entry name" value="TPR_IMB1"/>
    <property type="match status" value="1"/>
</dbReference>
<gene>
    <name evidence="20" type="ORF">DNG_10167</name>
</gene>
<dbReference type="SUPFAM" id="SSF56112">
    <property type="entry name" value="Protein kinase-like (PK-like)"/>
    <property type="match status" value="1"/>
</dbReference>
<evidence type="ECO:0000313" key="21">
    <source>
        <dbReference type="Proteomes" id="UP001187682"/>
    </source>
</evidence>
<dbReference type="SMART" id="SM00146">
    <property type="entry name" value="PI3Kc"/>
    <property type="match status" value="1"/>
</dbReference>
<dbReference type="InterPro" id="IPR011989">
    <property type="entry name" value="ARM-like"/>
</dbReference>
<evidence type="ECO:0000256" key="8">
    <source>
        <dbReference type="ARBA" id="ARBA00022741"/>
    </source>
</evidence>
<dbReference type="InterPro" id="IPR018936">
    <property type="entry name" value="PI3/4_kinase_CS"/>
</dbReference>
<evidence type="ECO:0000256" key="12">
    <source>
        <dbReference type="ARBA" id="ARBA00023306"/>
    </source>
</evidence>
<dbReference type="GO" id="GO:0031931">
    <property type="term" value="C:TORC1 complex"/>
    <property type="evidence" value="ECO:0007669"/>
    <property type="project" value="TreeGrafter"/>
</dbReference>
<feature type="compositionally biased region" description="Basic and acidic residues" evidence="17">
    <location>
        <begin position="3028"/>
        <end position="3044"/>
    </location>
</feature>
<dbReference type="PANTHER" id="PTHR11139">
    <property type="entry name" value="ATAXIA TELANGIECTASIA MUTATED ATM -RELATED"/>
    <property type="match status" value="1"/>
</dbReference>
<organism evidence="20 21">
    <name type="scientific">Cephalotrichum gorgonifer</name>
    <dbReference type="NCBI Taxonomy" id="2041049"/>
    <lineage>
        <taxon>Eukaryota</taxon>
        <taxon>Fungi</taxon>
        <taxon>Dikarya</taxon>
        <taxon>Ascomycota</taxon>
        <taxon>Pezizomycotina</taxon>
        <taxon>Sordariomycetes</taxon>
        <taxon>Hypocreomycetidae</taxon>
        <taxon>Microascales</taxon>
        <taxon>Microascaceae</taxon>
        <taxon>Cephalotrichum</taxon>
    </lineage>
</organism>
<dbReference type="InterPro" id="IPR057564">
    <property type="entry name" value="HEAT_ATR"/>
</dbReference>
<dbReference type="InterPro" id="IPR014009">
    <property type="entry name" value="PIK_FAT"/>
</dbReference>
<keyword evidence="12" id="KW-0131">Cell cycle</keyword>
<comment type="similarity">
    <text evidence="2">Belongs to the PI3/PI4-kinase family.</text>
</comment>
<dbReference type="PANTHER" id="PTHR11139:SF9">
    <property type="entry name" value="SERINE_THREONINE-PROTEIN KINASE MTOR"/>
    <property type="match status" value="1"/>
</dbReference>
<evidence type="ECO:0000259" key="19">
    <source>
        <dbReference type="PROSITE" id="PS51189"/>
    </source>
</evidence>
<comment type="caution">
    <text evidence="20">The sequence shown here is derived from an EMBL/GenBank/DDBJ whole genome shotgun (WGS) entry which is preliminary data.</text>
</comment>
<dbReference type="FunFam" id="3.30.1010.10:FF:000004">
    <property type="entry name" value="Serine/threonine-protein kinase TOR"/>
    <property type="match status" value="1"/>
</dbReference>
<dbReference type="GO" id="GO:0031932">
    <property type="term" value="C:TORC2 complex"/>
    <property type="evidence" value="ECO:0007669"/>
    <property type="project" value="TreeGrafter"/>
</dbReference>
<dbReference type="InterPro" id="IPR036940">
    <property type="entry name" value="PI3/4_kinase_cat_sf"/>
</dbReference>
<dbReference type="GO" id="GO:0016242">
    <property type="term" value="P:negative regulation of macroautophagy"/>
    <property type="evidence" value="ECO:0007669"/>
    <property type="project" value="TreeGrafter"/>
</dbReference>
<dbReference type="PROSITE" id="PS50290">
    <property type="entry name" value="PI3_4_KINASE_3"/>
    <property type="match status" value="1"/>
</dbReference>
<dbReference type="InterPro" id="IPR011009">
    <property type="entry name" value="Kinase-like_dom_sf"/>
</dbReference>
<dbReference type="Pfam" id="PF00454">
    <property type="entry name" value="PI3_PI4_kinase"/>
    <property type="match status" value="1"/>
</dbReference>
<comment type="subcellular location">
    <subcellularLocation>
        <location evidence="1">Cell membrane</location>
        <topology evidence="1">Peripheral membrane protein</topology>
        <orientation evidence="1">Cytoplasmic side</orientation>
    </subcellularLocation>
    <subcellularLocation>
        <location evidence="13">Vacuole membrane</location>
        <topology evidence="13">Peripheral membrane protein</topology>
        <orientation evidence="13">Cytoplasmic side</orientation>
    </subcellularLocation>
</comment>
<feature type="compositionally biased region" description="Pro residues" evidence="17">
    <location>
        <begin position="3176"/>
        <end position="3186"/>
    </location>
</feature>
<keyword evidence="5" id="KW-0926">Vacuole</keyword>
<dbReference type="PROSITE" id="PS00915">
    <property type="entry name" value="PI3_4_KINASE_1"/>
    <property type="match status" value="1"/>
</dbReference>
<dbReference type="InterPro" id="IPR057978">
    <property type="entry name" value="TPR_DAAF5"/>
</dbReference>
<comment type="catalytic activity">
    <reaction evidence="14">
        <text>L-threonyl-[protein] + ATP = O-phospho-L-threonyl-[protein] + ADP + H(+)</text>
        <dbReference type="Rhea" id="RHEA:46608"/>
        <dbReference type="Rhea" id="RHEA-COMP:11060"/>
        <dbReference type="Rhea" id="RHEA-COMP:11605"/>
        <dbReference type="ChEBI" id="CHEBI:15378"/>
        <dbReference type="ChEBI" id="CHEBI:30013"/>
        <dbReference type="ChEBI" id="CHEBI:30616"/>
        <dbReference type="ChEBI" id="CHEBI:61977"/>
        <dbReference type="ChEBI" id="CHEBI:456216"/>
        <dbReference type="EC" id="2.7.11.1"/>
    </reaction>
</comment>
<dbReference type="GO" id="GO:0051321">
    <property type="term" value="P:meiotic cell cycle"/>
    <property type="evidence" value="ECO:0007669"/>
    <property type="project" value="UniProtKB-KW"/>
</dbReference>
<dbReference type="Proteomes" id="UP001187682">
    <property type="component" value="Unassembled WGS sequence"/>
</dbReference>
<dbReference type="GO" id="GO:0004674">
    <property type="term" value="F:protein serine/threonine kinase activity"/>
    <property type="evidence" value="ECO:0007669"/>
    <property type="project" value="UniProtKB-KW"/>
</dbReference>
<sequence>MDWDSDALVALERLDAICRDLRSRASDDVRKRAAEQLRELVVVCHRDLSPDHFLTFYTNVNNRITQLITHGGDSAERLGGIYALDALIDFEGVDSAAKYTRFTQNLKTVLRGKDIAPMQAAAIALGKLCKPGGTLTSELVDAEVKTALEWLQSERIEERRYSAVLELRELAKNAPTLMYGYVGLIFDLIWVGLRDTRHLIRATSAETVSACFKIIRERDPELKKNWMNKMYSEMTMGLKVNTIESIHGSLLVLKELLEQGGMYMQDHYDDACEIVFKHKEHRDPTIRKTVVLLIPHLASYAPAAFASKYLHQFMLYLSSMLKREKERNDAFLAIGNVANSVKSAIAPYLDGVLIYVREGLSISSRKRGSVDPVFDCISRLAVAVGQTLSKYMEALLDPIFACELTPKLTQALVDIAFYIPSVKATIQDRLLDMLSVVLCGEPFRPLGAPQPNTLASLPIVTKDTKDPQAFEHRKAEIKLALNTLGSFDFSGIREMTFDYTVLEDWRARCRAYPSTKSLLPRPPAASSSLTLPSLAAPTARLVDHELTYNGGHVLNEFVRDVAIKYVEDDDMEIREAAALTCCQLYVEDTIVSQTSQHALQVVGEVIEKLLTVGVSDPEPHIRRTVLDALDARFDRHLAKAENIRTLFLALNDEVFAIREVAIAIIGRLTKFNPAYIIPSLRKTLIQMLTELEFSDVARNKEESAKLLSLLIQNAQGLIKPYVQPMISVLLPKANDPTPSVAATILNAIGELATVGGEDMLPYKDKLMPLIISALQDQSSNAKREAALHALGQIASNSGYVITPYLEYPELLELLQGIIRSEGHGRPLRQQTIKLMGILGALDPYKHQQVEERTPEVQRRVEATQMTDISLMMTGLMPSNKEYFSTVVINALLQILNDSSLAMHHASIIEAIMNIFRTLGLECVQFLDRIIPAFLHVIRSSNPQRVESYFNQLATLVSIVRQHIRNYLPDIIDILEEYWNTSASLQTTILQLIEAISRSLEGEFKIYLAGLLPLMLGALERDVSTRRIPSERVLHAFLVFGSSSEEYMHLIIPVIVRTFEKQGQPIYIRKLAIETIGKLSREVNLNDFASRIIHPLTRVLTLGESSLRIAALDTLCALIQQLGKEYLPFLASVNKIVANNQIQHQNYELLVTRLQKGEALPQHLTSDPRPGDQADEPSFGELASKKLEMNPVHLKAAWDTRGKSTKEDWQEWLRRFSTTLLSESPNHALRACASLASVYLPLARELFNSAFVSCWGELYEQFQDELIQNIESAIKSENVPPDLLALLLNLAEFMEHDDKALPIDIRVLGREAARCHAYAKALHYKELEFLQDQSSGAVEALIVINNQLQQSDAAIGILRRAQLYKDGITLRETWFEKLERWEEALTFYNRRLADAEENNELVPIEVIMGKMRCLHALGEWDTLATIASERWQHASPELQRLIAPLATAAAWGLGKWDSMDSYLQSMRRNSPDRAYFSAILALHRNQFREALTSVQQAREGLDTELSALVSESYNRAYQVVVRVQMLAELEELIVYKQCDEKKQATMRRTWETRLRGCQRNVEVWQRMLKLRALVISPAENMHMWIKFSNLCRKSGRMGLADKSLRQLVGTDAPLDTVLPFWNDHQESGQSQPSPSRNIPAQVIYAILKYKWDVGVQPDTRHPELPPKALYCLRRFTHETATHLERIKNQLSAQAPNGFEISSDFNFHHAIDPAVLNPQAHKALQDQTVLLAKCYLREGEWIRTLHRETWHQQNVKEVLAAYSAATKFNPRWYKAWHGWALANFEIVSNHTQRSERERVPIDPSIILDHVVPAVRGFFKSIALSEGSSLQDTLRLLTLWFTHGGSADVNSAVTEGFSNVSIDTWLEVIPQLIARINQPNRRVQQSVHNLLADVGRAHPQALVYPLTVAMKSTQSSTRSKSAAQIMDSMRQHSPNLVAQADTVSQELIRVAVLWHELWHEGLEEASRLYFGDHNIEGMFAVLGPLHDLLERGPETLREISFVQAFGRDLTEAREWCRQYQTTRDVNDLNQAWDLYYQVFRRISRQLPQVASLELAYCSPKLLAAKDLDLAVPGTYRSGQPIVRIQNFDSTFTVINSKQRPRKLNIGGSDGTSYSFLLKGHEDIRQDERVMQLFGLCNTLLANDTECYKRHLNIQRYPAIPLSQNSGLLGWVPNSDTLHVLIREYRESRKILLNIEHRIMLQMAPDYDNLTLMQKVEVFGYALDNTTGQDLYRVLWLKSKSSEAWLERRTNYTRSLGVMSMVGYILGLGDRHPSNLMLDRITGKIIHIDFGDCFEVAMKREKYPERVPFRLTRMLTYAMEVSNIEGSFRITCEQVMRVLRDNKESVMAVLEAFIHDPLLTWRLTNAPQDPAGPFQSEREAAIAGPHGARARRPSILEGQPRDLLAAQANIETTIPPVPRARARTNSSAHEGVNGANNATTNGHTDVVEVQNARALEVLDRVQQKLTGRDFRNAVEMDVVGQVNRLIIEATRLENLYASPKARERAGLRSGSSAQAPPAPEDDDDIVSSLRATIRAATERLLAYQERKEALEADWGKMLEEHSAETARKMVEWGRAGAADFDASVAEGELQARNAVFKQLENRAYSQQQANLRLFEEEMESILRAAVAEDGHIVLDENAGRNGAVNAEAQPTVGTTVRSSSTFGGRVPTLTTPITRKRARESDSSRVDTDMETPGAKKSRSAGVPVGNPQGPRTVTYEEVYQGGNARHKHAIFNYPQGSTEKWYIVKCECADHTVYFGSLQGALRGAAKHLQGRSHGMEGSYSAAIEHLGWEVIGCNRTKAAANNAALDKAIREGYLPINTLIKTPSRNPALESAKREDVSPPNTPPPPARTLLRSNGGDLSPSQSPTRQSGTAITRAKGGELYYAYWPPDSQYYLCMVIPWDDTEGFGLLELYRGISGLGLLDKRQTRVPACYTVETRGKTRVITGWSEGYEDGGPKESKRFFPTLFFHPPKNLAAWTKASALQEFDWRKPKFGVPGYNLDAGYVDLALMAFSRARGFTCFADFKKSQGEADVSRRSVERVGTEESRARSRQGSVLPSRGDVATSMSQVNDDAADSPLTEPPTSMSEMDGFSPPGEDSGQLKTYGDPMTGVESSASPAEDGSEVATPVNQEPVMGGRLAADHRDDGPTEGGTISVATSPHASPRPVRSQAPLKSMNASFPPNPQPKPNDQPKPTRGSDSPAGIRQALVDQSAQGRAPVQPAASNTKPSPAMSTPADTRTDVVKPPVKNGPTTRPGAVTDSPPVTDTAADARQGVVNRPAKAELTAQPTPNGDPSPAMNRPPVNSRPDVVNPPAKTALSLQPAAIRTPIPSERPATAATTNPSAAKDKTGQMRVLQRTSLPLSPPATANTTPAGATIINPSPAVDKPGQMRRPLPSSISPKPPPAMYTPVRLEPGQRAANPTSPPARNTPTPMGPRVAEAIGAKPLITTDSPSQMRAPSQPTPLATDALLRLQPRQSPSIVNSATAMSTPSCMKPPMGEPAIVEPRLPVDNPHMRGHSQPPLAPKPHPMMDALVQTQPRQPSASPNSSPGLTGPPAYTRPPTMYSESASPHQTTIAPGQMRTMQSPPVPIPPIANASGQVRPPPLTPISNTLPTTNTLIHLTQAALSPNAKPPPHLNISSLPPISPSTSFGSPSTPRGSAVKADTIQYYYLSECEGPDGRWKAATDSDRLVLEVDTEAETVRPTPNQALSFTINRNQIAFHSQFRDVPGPGKHSLVLLIGGGDTGGTRQQRFVFDHGGGMPASRQARRFWAWADGM</sequence>
<keyword evidence="9" id="KW-0418">Kinase</keyword>
<dbReference type="Gene3D" id="1.10.1070.11">
    <property type="entry name" value="Phosphatidylinositol 3-/4-kinase, catalytic domain"/>
    <property type="match status" value="1"/>
</dbReference>
<feature type="compositionally biased region" description="Polar residues" evidence="17">
    <location>
        <begin position="3559"/>
        <end position="3580"/>
    </location>
</feature>
<evidence type="ECO:0000256" key="7">
    <source>
        <dbReference type="ARBA" id="ARBA00022737"/>
    </source>
</evidence>
<feature type="region of interest" description="Disordered" evidence="17">
    <location>
        <begin position="3503"/>
        <end position="3608"/>
    </location>
</feature>
<feature type="region of interest" description="Disordered" evidence="17">
    <location>
        <begin position="2822"/>
        <end position="2868"/>
    </location>
</feature>
<dbReference type="GO" id="GO:0000785">
    <property type="term" value="C:chromatin"/>
    <property type="evidence" value="ECO:0007669"/>
    <property type="project" value="UniProtKB-ARBA"/>
</dbReference>
<evidence type="ECO:0000256" key="5">
    <source>
        <dbReference type="ARBA" id="ARBA00022554"/>
    </source>
</evidence>
<evidence type="ECO:0000256" key="2">
    <source>
        <dbReference type="ARBA" id="ARBA00011031"/>
    </source>
</evidence>
<feature type="region of interest" description="Disordered" evidence="17">
    <location>
        <begin position="2671"/>
        <end position="2707"/>
    </location>
</feature>
<dbReference type="InterPro" id="IPR016024">
    <property type="entry name" value="ARM-type_fold"/>
</dbReference>
<feature type="domain" description="PI3K/PI4K catalytic" evidence="18">
    <location>
        <begin position="2084"/>
        <end position="2400"/>
    </location>
</feature>
<dbReference type="GO" id="GO:0045944">
    <property type="term" value="P:positive regulation of transcription by RNA polymerase II"/>
    <property type="evidence" value="ECO:0007669"/>
    <property type="project" value="UniProtKB-ARBA"/>
</dbReference>
<dbReference type="InterPro" id="IPR026683">
    <property type="entry name" value="TOR_cat"/>
</dbReference>
<evidence type="ECO:0000256" key="1">
    <source>
        <dbReference type="ARBA" id="ARBA00004413"/>
    </source>
</evidence>
<feature type="coiled-coil region" evidence="16">
    <location>
        <begin position="2522"/>
        <end position="2549"/>
    </location>
</feature>
<dbReference type="GO" id="GO:0005634">
    <property type="term" value="C:nucleus"/>
    <property type="evidence" value="ECO:0007669"/>
    <property type="project" value="TreeGrafter"/>
</dbReference>
<dbReference type="EC" id="2.7.11.1" evidence="3"/>